<evidence type="ECO:0000259" key="6">
    <source>
        <dbReference type="Pfam" id="PF25990"/>
    </source>
</evidence>
<sequence length="333" mass="36155">MPKRIIPIVVVALLVLALLGYWLFHRGDDSSQIVLQGNVDLRQVELPFNDSERIAEVLVEEGTAVKAGQVLARLDKGRLLPRVAQAEARVAAQREALRKLQNGARPEEKAQARAALAAAQAEAVNATSQLQRLRSINDESKGRAISPQDLEAAVAAARMSEAQAESQRKALDLTLAGPRVEEIDQAKAQLDAAEADLALLKRQLADADLVAPTDGVIRNRLMEPGELATPQRPVFALAITTPKWIRAYLSEMELSRVALGAPARVTMDSAPNDPLTGKVGFISSTAEFTPKTVQTEELRTSLVYEVRVFVDDPQDRLRLGMPATVTITPETAK</sequence>
<dbReference type="Proteomes" id="UP001595904">
    <property type="component" value="Unassembled WGS sequence"/>
</dbReference>
<name>A0ABV8SNF5_9GAMM</name>
<keyword evidence="4" id="KW-0472">Membrane</keyword>
<feature type="domain" description="YbhG-like alpha-helical hairpin" evidence="5">
    <location>
        <begin position="83"/>
        <end position="205"/>
    </location>
</feature>
<feature type="coiled-coil region" evidence="3">
    <location>
        <begin position="83"/>
        <end position="136"/>
    </location>
</feature>
<evidence type="ECO:0000256" key="2">
    <source>
        <dbReference type="ARBA" id="ARBA00023054"/>
    </source>
</evidence>
<dbReference type="RefSeq" id="WP_380595569.1">
    <property type="nucleotide sequence ID" value="NZ_JBHSDU010000002.1"/>
</dbReference>
<gene>
    <name evidence="7" type="ORF">ACFPN2_05230</name>
</gene>
<dbReference type="PANTHER" id="PTHR32347:SF29">
    <property type="entry name" value="UPF0194 MEMBRANE PROTEIN YBHG"/>
    <property type="match status" value="1"/>
</dbReference>
<dbReference type="InterPro" id="IPR058636">
    <property type="entry name" value="Beta-barrel_YknX"/>
</dbReference>
<feature type="transmembrane region" description="Helical" evidence="4">
    <location>
        <begin position="5"/>
        <end position="24"/>
    </location>
</feature>
<accession>A0ABV8SNF5</accession>
<organism evidence="7 8">
    <name type="scientific">Steroidobacter flavus</name>
    <dbReference type="NCBI Taxonomy" id="1842136"/>
    <lineage>
        <taxon>Bacteria</taxon>
        <taxon>Pseudomonadati</taxon>
        <taxon>Pseudomonadota</taxon>
        <taxon>Gammaproteobacteria</taxon>
        <taxon>Steroidobacterales</taxon>
        <taxon>Steroidobacteraceae</taxon>
        <taxon>Steroidobacter</taxon>
    </lineage>
</organism>
<dbReference type="Gene3D" id="2.40.30.170">
    <property type="match status" value="1"/>
</dbReference>
<dbReference type="Pfam" id="PF25990">
    <property type="entry name" value="Beta-barrel_YknX"/>
    <property type="match status" value="1"/>
</dbReference>
<evidence type="ECO:0000313" key="8">
    <source>
        <dbReference type="Proteomes" id="UP001595904"/>
    </source>
</evidence>
<keyword evidence="8" id="KW-1185">Reference proteome</keyword>
<comment type="caution">
    <text evidence="7">The sequence shown here is derived from an EMBL/GenBank/DDBJ whole genome shotgun (WGS) entry which is preliminary data.</text>
</comment>
<evidence type="ECO:0000313" key="7">
    <source>
        <dbReference type="EMBL" id="MFC4308478.1"/>
    </source>
</evidence>
<dbReference type="Gene3D" id="2.40.50.100">
    <property type="match status" value="2"/>
</dbReference>
<dbReference type="Gene3D" id="1.10.287.470">
    <property type="entry name" value="Helix hairpin bin"/>
    <property type="match status" value="1"/>
</dbReference>
<feature type="coiled-coil region" evidence="3">
    <location>
        <begin position="183"/>
        <end position="210"/>
    </location>
</feature>
<reference evidence="8" key="1">
    <citation type="journal article" date="2019" name="Int. J. Syst. Evol. Microbiol.">
        <title>The Global Catalogue of Microorganisms (GCM) 10K type strain sequencing project: providing services to taxonomists for standard genome sequencing and annotation.</title>
        <authorList>
            <consortium name="The Broad Institute Genomics Platform"/>
            <consortium name="The Broad Institute Genome Sequencing Center for Infectious Disease"/>
            <person name="Wu L."/>
            <person name="Ma J."/>
        </authorList>
    </citation>
    <scope>NUCLEOTIDE SEQUENCE [LARGE SCALE GENOMIC DNA]</scope>
    <source>
        <strain evidence="8">CGMCC 1.10759</strain>
    </source>
</reference>
<dbReference type="EMBL" id="JBHSDU010000002">
    <property type="protein sequence ID" value="MFC4308478.1"/>
    <property type="molecule type" value="Genomic_DNA"/>
</dbReference>
<keyword evidence="4" id="KW-1133">Transmembrane helix</keyword>
<protein>
    <submittedName>
        <fullName evidence="7">Efflux RND transporter periplasmic adaptor subunit</fullName>
    </submittedName>
</protein>
<evidence type="ECO:0000259" key="5">
    <source>
        <dbReference type="Pfam" id="PF25881"/>
    </source>
</evidence>
<proteinExistence type="predicted"/>
<keyword evidence="4" id="KW-0812">Transmembrane</keyword>
<dbReference type="Pfam" id="PF25881">
    <property type="entry name" value="HH_YBHG"/>
    <property type="match status" value="1"/>
</dbReference>
<dbReference type="InterPro" id="IPR050465">
    <property type="entry name" value="UPF0194_transport"/>
</dbReference>
<evidence type="ECO:0000256" key="4">
    <source>
        <dbReference type="SAM" id="Phobius"/>
    </source>
</evidence>
<dbReference type="InterPro" id="IPR059052">
    <property type="entry name" value="HH_YbhG-like"/>
</dbReference>
<dbReference type="SUPFAM" id="SSF111369">
    <property type="entry name" value="HlyD-like secretion proteins"/>
    <property type="match status" value="2"/>
</dbReference>
<dbReference type="PANTHER" id="PTHR32347">
    <property type="entry name" value="EFFLUX SYSTEM COMPONENT YKNX-RELATED"/>
    <property type="match status" value="1"/>
</dbReference>
<evidence type="ECO:0000256" key="3">
    <source>
        <dbReference type="SAM" id="Coils"/>
    </source>
</evidence>
<feature type="domain" description="YknX-like beta-barrel" evidence="6">
    <location>
        <begin position="245"/>
        <end position="327"/>
    </location>
</feature>
<evidence type="ECO:0000256" key="1">
    <source>
        <dbReference type="ARBA" id="ARBA00004196"/>
    </source>
</evidence>
<keyword evidence="2 3" id="KW-0175">Coiled coil</keyword>
<comment type="subcellular location">
    <subcellularLocation>
        <location evidence="1">Cell envelope</location>
    </subcellularLocation>
</comment>